<feature type="compositionally biased region" description="Polar residues" evidence="1">
    <location>
        <begin position="677"/>
        <end position="686"/>
    </location>
</feature>
<organism evidence="3 4">
    <name type="scientific">Letharia lupina</name>
    <dbReference type="NCBI Taxonomy" id="560253"/>
    <lineage>
        <taxon>Eukaryota</taxon>
        <taxon>Fungi</taxon>
        <taxon>Dikarya</taxon>
        <taxon>Ascomycota</taxon>
        <taxon>Pezizomycotina</taxon>
        <taxon>Lecanoromycetes</taxon>
        <taxon>OSLEUM clade</taxon>
        <taxon>Lecanoromycetidae</taxon>
        <taxon>Lecanorales</taxon>
        <taxon>Lecanorineae</taxon>
        <taxon>Parmeliaceae</taxon>
        <taxon>Letharia</taxon>
    </lineage>
</organism>
<feature type="region of interest" description="Disordered" evidence="1">
    <location>
        <begin position="340"/>
        <end position="441"/>
    </location>
</feature>
<proteinExistence type="predicted"/>
<sequence length="826" mass="90702">MNSIVSNNPLDGTPQTRHFPIIVGDHYELAETVDFLYTGEDQAGLLAKAEYVTALLPMSGYEKPQDANANEYDARRPSQAYSSLAVRHARRPSQDPMYLQNALPGAADPQLQQPSTAYDRQTDHMNYGGSPIYQPRATFEATPSAYQDFETPRILRVSHNPPRGTKGALLYIYLDSTSDLLPATPSTVTLMFGSRSVPASLTRLEASEQDVCYRYMVSAIAPAFSETGSSILRIPLCLQVQEQSKLDARQVDAGSWLYEDGKQLEYRSSPQEVSRKRKVTDEPSDTPRSTKRITPLEQQTSQSQEYESYPYPSASLAYPQSLQHNLNTMQRKYTAYGRSQLQQSLQSESNTVGSQGLIGGASTSQSLMRPPTGQTPSWISSYGAEYQSGRNPLPNAAPSFQVSPLSSPSPSNPQLVRSSTLAPQPSPSTASAGSSSDRKFNPYTLYPNRAVLEVRGNLSAMQESWTPEERAAKRRIVRFWGEQNGTNLNAYFNPVKADGQPLAHEPYETCISCIYWEERDEYYITSVDTIFILESLVATKFSIEEKNRIRRNLEGFKPCTVSKGKPESESFFKLIMALLNPKPRVISKDVKVFHWPILEQALKKIISKYSADPSSIVGPRGRQSRNNFSGPQSEAGAGRYSDLSSRSMSGSAVSGAYAPTLKSSPLSPPPASHGLSRYSQASPLQRLSAPSLSHSYTVPTLGSPYMPNDTSNSPYAVQVSIPNLSSAYTASTVGSRRSSGAPTDDTLALLNQHSWLPHTRTSFASPYAPQESSEAKSTLGLPGCASEDLSAYINTNAASWGSIGDAQYRRQSGVDDETEVTHFKEE</sequence>
<feature type="region of interest" description="Disordered" evidence="1">
    <location>
        <begin position="614"/>
        <end position="646"/>
    </location>
</feature>
<feature type="compositionally biased region" description="Low complexity" evidence="1">
    <location>
        <begin position="296"/>
        <end position="309"/>
    </location>
</feature>
<accession>A0A8H6CBS4</accession>
<feature type="compositionally biased region" description="Low complexity" evidence="1">
    <location>
        <begin position="398"/>
        <end position="435"/>
    </location>
</feature>
<dbReference type="PANTHER" id="PTHR39463">
    <property type="entry name" value="MEDUSA"/>
    <property type="match status" value="1"/>
</dbReference>
<reference evidence="3 4" key="1">
    <citation type="journal article" date="2020" name="Genomics">
        <title>Complete, high-quality genomes from long-read metagenomic sequencing of two wolf lichen thalli reveals enigmatic genome architecture.</title>
        <authorList>
            <person name="McKenzie S.K."/>
            <person name="Walston R.F."/>
            <person name="Allen J.L."/>
        </authorList>
    </citation>
    <scope>NUCLEOTIDE SEQUENCE [LARGE SCALE GENOMIC DNA]</scope>
    <source>
        <strain evidence="3">WasteWater1</strain>
    </source>
</reference>
<keyword evidence="4" id="KW-1185">Reference proteome</keyword>
<evidence type="ECO:0000259" key="2">
    <source>
        <dbReference type="Pfam" id="PF23305"/>
    </source>
</evidence>
<dbReference type="RefSeq" id="XP_037149930.1">
    <property type="nucleotide sequence ID" value="XM_037293852.1"/>
</dbReference>
<feature type="compositionally biased region" description="Polar residues" evidence="1">
    <location>
        <begin position="361"/>
        <end position="380"/>
    </location>
</feature>
<gene>
    <name evidence="3" type="ORF">HO133_002928</name>
</gene>
<feature type="domain" description="DUF7082" evidence="2">
    <location>
        <begin position="449"/>
        <end position="606"/>
    </location>
</feature>
<comment type="caution">
    <text evidence="3">The sequence shown here is derived from an EMBL/GenBank/DDBJ whole genome shotgun (WGS) entry which is preliminary data.</text>
</comment>
<dbReference type="EMBL" id="JACCJB010000016">
    <property type="protein sequence ID" value="KAF6220495.1"/>
    <property type="molecule type" value="Genomic_DNA"/>
</dbReference>
<dbReference type="AlphaFoldDB" id="A0A8H6CBS4"/>
<dbReference type="GO" id="GO:0005634">
    <property type="term" value="C:nucleus"/>
    <property type="evidence" value="ECO:0007669"/>
    <property type="project" value="TreeGrafter"/>
</dbReference>
<feature type="compositionally biased region" description="Low complexity" evidence="1">
    <location>
        <begin position="340"/>
        <end position="349"/>
    </location>
</feature>
<feature type="region of interest" description="Disordered" evidence="1">
    <location>
        <begin position="267"/>
        <end position="309"/>
    </location>
</feature>
<dbReference type="PANTHER" id="PTHR39463:SF1">
    <property type="entry name" value="MEDUSA"/>
    <property type="match status" value="1"/>
</dbReference>
<evidence type="ECO:0000313" key="4">
    <source>
        <dbReference type="Proteomes" id="UP000593566"/>
    </source>
</evidence>
<dbReference type="Pfam" id="PF23305">
    <property type="entry name" value="DUF7082"/>
    <property type="match status" value="1"/>
</dbReference>
<dbReference type="InterPro" id="IPR055509">
    <property type="entry name" value="DUF7082"/>
</dbReference>
<evidence type="ECO:0000256" key="1">
    <source>
        <dbReference type="SAM" id="MobiDB-lite"/>
    </source>
</evidence>
<dbReference type="GeneID" id="59331340"/>
<dbReference type="Proteomes" id="UP000593566">
    <property type="component" value="Unassembled WGS sequence"/>
</dbReference>
<evidence type="ECO:0000313" key="3">
    <source>
        <dbReference type="EMBL" id="KAF6220495.1"/>
    </source>
</evidence>
<name>A0A8H6CBS4_9LECA</name>
<protein>
    <recommendedName>
        <fullName evidence="2">DUF7082 domain-containing protein</fullName>
    </recommendedName>
</protein>
<feature type="region of interest" description="Disordered" evidence="1">
    <location>
        <begin position="660"/>
        <end position="686"/>
    </location>
</feature>